<evidence type="ECO:0000259" key="2">
    <source>
        <dbReference type="Pfam" id="PF22807"/>
    </source>
</evidence>
<dbReference type="Pfam" id="PF22807">
    <property type="entry name" value="TrAA12"/>
    <property type="match status" value="2"/>
</dbReference>
<accession>A0A4Q0MM26</accession>
<feature type="domain" description="Pyrroloquinoline quinone-dependent pyranose dehydrogenase beta-propeller" evidence="2">
    <location>
        <begin position="298"/>
        <end position="409"/>
    </location>
</feature>
<keyword evidence="1" id="KW-0732">Signal</keyword>
<keyword evidence="4" id="KW-1185">Reference proteome</keyword>
<evidence type="ECO:0000313" key="4">
    <source>
        <dbReference type="Proteomes" id="UP000289708"/>
    </source>
</evidence>
<feature type="signal peptide" evidence="1">
    <location>
        <begin position="1"/>
        <end position="21"/>
    </location>
</feature>
<feature type="non-terminal residue" evidence="3">
    <location>
        <position position="485"/>
    </location>
</feature>
<name>A0A4Q0MM26_9HYPH</name>
<dbReference type="RefSeq" id="WP_164919490.1">
    <property type="nucleotide sequence ID" value="NZ_RYFI01000003.1"/>
</dbReference>
<dbReference type="Proteomes" id="UP000289708">
    <property type="component" value="Unassembled WGS sequence"/>
</dbReference>
<reference evidence="3 4" key="1">
    <citation type="submission" date="2018-12" db="EMBL/GenBank/DDBJ databases">
        <title>bacterium Hansschlegelia zhihuaiae S113.</title>
        <authorList>
            <person name="He J."/>
        </authorList>
    </citation>
    <scope>NUCLEOTIDE SEQUENCE [LARGE SCALE GENOMIC DNA]</scope>
    <source>
        <strain evidence="3 4">S 113</strain>
    </source>
</reference>
<evidence type="ECO:0000256" key="1">
    <source>
        <dbReference type="SAM" id="SignalP"/>
    </source>
</evidence>
<proteinExistence type="predicted"/>
<protein>
    <submittedName>
        <fullName evidence="3">Sorbosone dehydrogenase family protein</fullName>
    </submittedName>
</protein>
<sequence>MRRFLASALLLASAAAAPARADPPQPPLPAPFATRSVSNFSEKVPWPDGRTPKADGPFEVTLFADGLDHPRWLLELPNGDVLASEARSNEPGVGRVMLLRDQDGDGLAETKEVFLTNEAGTLNQPFGMALLGRDLYVAATDGVWRYPYRRGATSVDPRSGEKVLDLPADGYNNHYTRNVFPSRDRRRLYVTVGSSTNVDEERLDEKDPRRAAVLEFDIATRKSRVFASGLRNPNGLDWNPVTGKLWAAVNERDRLGDDLVPDFVTSLKRGGFYGWPYYYFGDYPDPRKAGERPDLAKKSLVPDLAVGAHTATLGLAFYTGSAFPERYRNGLFIAQHGSWNRSRAAGYRVAFVPFDPNGNVAGPAQPFLTGFLSDRNDLTANGRPVCVIMAREGSLLVSDDVGDRVWRVRQKGRDDGRPSLGGLMLVDAERDRPIYPLVDGATLDPAKLRTSRLDVVASPDGPVGSVRFEIDGKEDRVANEPPFTI</sequence>
<dbReference type="InterPro" id="IPR011041">
    <property type="entry name" value="Quinoprot_gluc/sorb_DH_b-prop"/>
</dbReference>
<comment type="caution">
    <text evidence="3">The sequence shown here is derived from an EMBL/GenBank/DDBJ whole genome shotgun (WGS) entry which is preliminary data.</text>
</comment>
<dbReference type="Gene3D" id="2.120.10.30">
    <property type="entry name" value="TolB, C-terminal domain"/>
    <property type="match status" value="1"/>
</dbReference>
<organism evidence="3 4">
    <name type="scientific">Hansschlegelia zhihuaiae</name>
    <dbReference type="NCBI Taxonomy" id="405005"/>
    <lineage>
        <taxon>Bacteria</taxon>
        <taxon>Pseudomonadati</taxon>
        <taxon>Pseudomonadota</taxon>
        <taxon>Alphaproteobacteria</taxon>
        <taxon>Hyphomicrobiales</taxon>
        <taxon>Methylopilaceae</taxon>
        <taxon>Hansschlegelia</taxon>
    </lineage>
</organism>
<dbReference type="PANTHER" id="PTHR19328:SF55">
    <property type="entry name" value="BLR6566 PROTEIN"/>
    <property type="match status" value="1"/>
</dbReference>
<dbReference type="InterPro" id="IPR054539">
    <property type="entry name" value="Beta-prop_PDH"/>
</dbReference>
<dbReference type="InterPro" id="IPR011042">
    <property type="entry name" value="6-blade_b-propeller_TolB-like"/>
</dbReference>
<dbReference type="EMBL" id="RYFI01000003">
    <property type="protein sequence ID" value="RXF74811.1"/>
    <property type="molecule type" value="Genomic_DNA"/>
</dbReference>
<dbReference type="AlphaFoldDB" id="A0A4Q0MM26"/>
<dbReference type="PANTHER" id="PTHR19328">
    <property type="entry name" value="HEDGEHOG-INTERACTING PROTEIN"/>
    <property type="match status" value="1"/>
</dbReference>
<evidence type="ECO:0000313" key="3">
    <source>
        <dbReference type="EMBL" id="RXF74811.1"/>
    </source>
</evidence>
<gene>
    <name evidence="3" type="ORF">EK403_03980</name>
</gene>
<dbReference type="SUPFAM" id="SSF50952">
    <property type="entry name" value="Soluble quinoprotein glucose dehydrogenase"/>
    <property type="match status" value="1"/>
</dbReference>
<feature type="chain" id="PRO_5020799182" evidence="1">
    <location>
        <begin position="22"/>
        <end position="485"/>
    </location>
</feature>
<feature type="domain" description="Pyrroloquinoline quinone-dependent pyranose dehydrogenase beta-propeller" evidence="2">
    <location>
        <begin position="57"/>
        <end position="255"/>
    </location>
</feature>